<organism evidence="2 3">
    <name type="scientific">Aeoliella straminimaris</name>
    <dbReference type="NCBI Taxonomy" id="2954799"/>
    <lineage>
        <taxon>Bacteria</taxon>
        <taxon>Pseudomonadati</taxon>
        <taxon>Planctomycetota</taxon>
        <taxon>Planctomycetia</taxon>
        <taxon>Pirellulales</taxon>
        <taxon>Lacipirellulaceae</taxon>
        <taxon>Aeoliella</taxon>
    </lineage>
</organism>
<accession>A0A9X2FER3</accession>
<dbReference type="EMBL" id="JAMXLR010000048">
    <property type="protein sequence ID" value="MCO6044944.1"/>
    <property type="molecule type" value="Genomic_DNA"/>
</dbReference>
<dbReference type="GO" id="GO:0004803">
    <property type="term" value="F:transposase activity"/>
    <property type="evidence" value="ECO:0007669"/>
    <property type="project" value="InterPro"/>
</dbReference>
<comment type="caution">
    <text evidence="2">The sequence shown here is derived from an EMBL/GenBank/DDBJ whole genome shotgun (WGS) entry which is preliminary data.</text>
</comment>
<proteinExistence type="predicted"/>
<dbReference type="GO" id="GO:0006313">
    <property type="term" value="P:DNA transposition"/>
    <property type="evidence" value="ECO:0007669"/>
    <property type="project" value="InterPro"/>
</dbReference>
<gene>
    <name evidence="2" type="primary">tnpA</name>
    <name evidence="2" type="ORF">NG895_13625</name>
</gene>
<dbReference type="AlphaFoldDB" id="A0A9X2FER3"/>
<reference evidence="2" key="1">
    <citation type="submission" date="2022-06" db="EMBL/GenBank/DDBJ databases">
        <title>Aeoliella straminimaris, a novel planctomycete from sediments.</title>
        <authorList>
            <person name="Vitorino I.R."/>
            <person name="Lage O.M."/>
        </authorList>
    </citation>
    <scope>NUCLEOTIDE SEQUENCE</scope>
    <source>
        <strain evidence="2">ICT_H6.2</strain>
    </source>
</reference>
<dbReference type="RefSeq" id="WP_252853058.1">
    <property type="nucleotide sequence ID" value="NZ_JAMXLR010000048.1"/>
</dbReference>
<dbReference type="Pfam" id="PF01797">
    <property type="entry name" value="Y1_Tnp"/>
    <property type="match status" value="1"/>
</dbReference>
<name>A0A9X2FER3_9BACT</name>
<dbReference type="GO" id="GO:0003677">
    <property type="term" value="F:DNA binding"/>
    <property type="evidence" value="ECO:0007669"/>
    <property type="project" value="InterPro"/>
</dbReference>
<dbReference type="SUPFAM" id="SSF143422">
    <property type="entry name" value="Transposase IS200-like"/>
    <property type="match status" value="1"/>
</dbReference>
<protein>
    <submittedName>
        <fullName evidence="2">IS200/IS605 family transposase</fullName>
    </submittedName>
</protein>
<dbReference type="InterPro" id="IPR002686">
    <property type="entry name" value="Transposase_17"/>
</dbReference>
<evidence type="ECO:0000259" key="1">
    <source>
        <dbReference type="SMART" id="SM01321"/>
    </source>
</evidence>
<dbReference type="PANTHER" id="PTHR33360:SF2">
    <property type="entry name" value="TRANSPOSASE FOR INSERTION SEQUENCE ELEMENT IS200"/>
    <property type="match status" value="1"/>
</dbReference>
<keyword evidence="3" id="KW-1185">Reference proteome</keyword>
<evidence type="ECO:0000313" key="2">
    <source>
        <dbReference type="EMBL" id="MCO6044944.1"/>
    </source>
</evidence>
<dbReference type="InterPro" id="IPR036515">
    <property type="entry name" value="Transposase_17_sf"/>
</dbReference>
<dbReference type="SMART" id="SM01321">
    <property type="entry name" value="Y1_Tnp"/>
    <property type="match status" value="1"/>
</dbReference>
<feature type="domain" description="Transposase IS200-like" evidence="1">
    <location>
        <begin position="5"/>
        <end position="119"/>
    </location>
</feature>
<dbReference type="Gene3D" id="3.30.70.1290">
    <property type="entry name" value="Transposase IS200-like"/>
    <property type="match status" value="1"/>
</dbReference>
<sequence>MPQSLSKLYAHLVFSTKNRQTFLDDSVRTRVHAYLATLLRDMKCPWVVVGGVEDHVHMLFDIGRMHSPAELVEQIKRESSKFVKTLGEPYQSFYWQRGYGMFSVSPTHRDDVERYVRNQAEHHQKLSYQEEFRSMLERAGIEYDERYLWD</sequence>
<evidence type="ECO:0000313" key="3">
    <source>
        <dbReference type="Proteomes" id="UP001155241"/>
    </source>
</evidence>
<dbReference type="Proteomes" id="UP001155241">
    <property type="component" value="Unassembled WGS sequence"/>
</dbReference>
<dbReference type="NCBIfam" id="NF033573">
    <property type="entry name" value="transpos_IS200"/>
    <property type="match status" value="1"/>
</dbReference>
<dbReference type="PANTHER" id="PTHR33360">
    <property type="entry name" value="TRANSPOSASE FOR INSERTION SEQUENCE ELEMENT IS200"/>
    <property type="match status" value="1"/>
</dbReference>